<comment type="caution">
    <text evidence="4">The sequence shown here is derived from an EMBL/GenBank/DDBJ whole genome shotgun (WGS) entry which is preliminary data.</text>
</comment>
<keyword evidence="2 3" id="KW-0408">Iron</keyword>
<dbReference type="Gene3D" id="1.10.630.10">
    <property type="entry name" value="Cytochrome P450"/>
    <property type="match status" value="1"/>
</dbReference>
<comment type="cofactor">
    <cofactor evidence="2">
        <name>heme</name>
        <dbReference type="ChEBI" id="CHEBI:30413"/>
    </cofactor>
</comment>
<dbReference type="GO" id="GO:0020037">
    <property type="term" value="F:heme binding"/>
    <property type="evidence" value="ECO:0007669"/>
    <property type="project" value="InterPro"/>
</dbReference>
<dbReference type="PROSITE" id="PS00086">
    <property type="entry name" value="CYTOCHROME_P450"/>
    <property type="match status" value="1"/>
</dbReference>
<dbReference type="PANTHER" id="PTHR24291:SF201">
    <property type="entry name" value="CYTOCHROME P450, FAMILY 4, SUBFAMILY B, POLYPEPTIDE 7"/>
    <property type="match status" value="1"/>
</dbReference>
<evidence type="ECO:0000313" key="5">
    <source>
        <dbReference type="Proteomes" id="UP000828390"/>
    </source>
</evidence>
<dbReference type="InterPro" id="IPR050196">
    <property type="entry name" value="Cytochrome_P450_Monoox"/>
</dbReference>
<comment type="similarity">
    <text evidence="1 3">Belongs to the cytochrome P450 family.</text>
</comment>
<dbReference type="Proteomes" id="UP000828390">
    <property type="component" value="Unassembled WGS sequence"/>
</dbReference>
<keyword evidence="2 3" id="KW-0349">Heme</keyword>
<dbReference type="Pfam" id="PF00067">
    <property type="entry name" value="p450"/>
    <property type="match status" value="1"/>
</dbReference>
<evidence type="ECO:0000256" key="1">
    <source>
        <dbReference type="ARBA" id="ARBA00010617"/>
    </source>
</evidence>
<dbReference type="InterPro" id="IPR002401">
    <property type="entry name" value="Cyt_P450_E_grp-I"/>
</dbReference>
<dbReference type="SUPFAM" id="SSF48264">
    <property type="entry name" value="Cytochrome P450"/>
    <property type="match status" value="1"/>
</dbReference>
<feature type="binding site" description="axial binding residue" evidence="2">
    <location>
        <position position="425"/>
    </location>
    <ligand>
        <name>heme</name>
        <dbReference type="ChEBI" id="CHEBI:30413"/>
    </ligand>
    <ligandPart>
        <name>Fe</name>
        <dbReference type="ChEBI" id="CHEBI:18248"/>
    </ligandPart>
</feature>
<dbReference type="InterPro" id="IPR017972">
    <property type="entry name" value="Cyt_P450_CS"/>
</dbReference>
<sequence>MERAFSGVTIPETHWLLGCFPFFPKDPTKRIHHFIELCNKNVCEDGFAFLWGFFRRPIVIACSPDAMGQICKSNAPKARGLVSVYRLMEPWLGEGLLVANGKRWARNRRLLTPAFHFDILKPYTKVFNRSADVLVAKLSEKAATKESFEVFQNVLLCTLEIILKCAFSYEKDVQHAGEADPYVKAVNRITDTLIVRFWRPILLWDFAFYLTGTGRKFKKDCDFVHSVAEEIIDKRKQALAAGADTDVAEKRYVDFLDILLTARDETGNGLTRLEIRNEVDTFLFEGHDTTGSAISWILYSLAQHPEYQRRCQQEVDAVLAGRDFDDIEWSDLPKLEFLTQCIKEGMRLHAPVPILARELQEELNIGGRVIPPGCIMQLNIWALHHMEKYWGADHWEFKPERFAPENIDKIASYQFVPFSAGNRNCIGQHFAMNEEKVILSKLLRNFTFSLDPAHEVKKSASAVMRTVDGLHMFSKKRRGGGVSPEYHIETPPFSMVTTNQTQMLLGTGIELGSKEFTAHCVGVFLSLHSSTISYYFHPSIHPSTHPSTHPLTHPSTH</sequence>
<dbReference type="PANTHER" id="PTHR24291">
    <property type="entry name" value="CYTOCHROME P450 FAMILY 4"/>
    <property type="match status" value="1"/>
</dbReference>
<reference evidence="4" key="1">
    <citation type="journal article" date="2019" name="bioRxiv">
        <title>The Genome of the Zebra Mussel, Dreissena polymorpha: A Resource for Invasive Species Research.</title>
        <authorList>
            <person name="McCartney M.A."/>
            <person name="Auch B."/>
            <person name="Kono T."/>
            <person name="Mallez S."/>
            <person name="Zhang Y."/>
            <person name="Obille A."/>
            <person name="Becker A."/>
            <person name="Abrahante J.E."/>
            <person name="Garbe J."/>
            <person name="Badalamenti J.P."/>
            <person name="Herman A."/>
            <person name="Mangelson H."/>
            <person name="Liachko I."/>
            <person name="Sullivan S."/>
            <person name="Sone E.D."/>
            <person name="Koren S."/>
            <person name="Silverstein K.A.T."/>
            <person name="Beckman K.B."/>
            <person name="Gohl D.M."/>
        </authorList>
    </citation>
    <scope>NUCLEOTIDE SEQUENCE</scope>
    <source>
        <strain evidence="4">Duluth1</strain>
        <tissue evidence="4">Whole animal</tissue>
    </source>
</reference>
<dbReference type="PRINTS" id="PR00385">
    <property type="entry name" value="P450"/>
</dbReference>
<proteinExistence type="inferred from homology"/>
<evidence type="ECO:0008006" key="6">
    <source>
        <dbReference type="Google" id="ProtNLM"/>
    </source>
</evidence>
<protein>
    <recommendedName>
        <fullName evidence="6">Cytochrome P450</fullName>
    </recommendedName>
</protein>
<keyword evidence="2 3" id="KW-0479">Metal-binding</keyword>
<dbReference type="GO" id="GO:0004497">
    <property type="term" value="F:monooxygenase activity"/>
    <property type="evidence" value="ECO:0007669"/>
    <property type="project" value="UniProtKB-KW"/>
</dbReference>
<accession>A0A9D4D212</accession>
<gene>
    <name evidence="4" type="ORF">DPMN_043045</name>
</gene>
<keyword evidence="3" id="KW-0503">Monooxygenase</keyword>
<name>A0A9D4D212_DREPO</name>
<keyword evidence="5" id="KW-1185">Reference proteome</keyword>
<dbReference type="CDD" id="cd20659">
    <property type="entry name" value="CYP4B_4F-like"/>
    <property type="match status" value="1"/>
</dbReference>
<dbReference type="InterPro" id="IPR001128">
    <property type="entry name" value="Cyt_P450"/>
</dbReference>
<dbReference type="AlphaFoldDB" id="A0A9D4D212"/>
<evidence type="ECO:0000313" key="4">
    <source>
        <dbReference type="EMBL" id="KAH3736476.1"/>
    </source>
</evidence>
<dbReference type="InterPro" id="IPR036396">
    <property type="entry name" value="Cyt_P450_sf"/>
</dbReference>
<organism evidence="4 5">
    <name type="scientific">Dreissena polymorpha</name>
    <name type="common">Zebra mussel</name>
    <name type="synonym">Mytilus polymorpha</name>
    <dbReference type="NCBI Taxonomy" id="45954"/>
    <lineage>
        <taxon>Eukaryota</taxon>
        <taxon>Metazoa</taxon>
        <taxon>Spiralia</taxon>
        <taxon>Lophotrochozoa</taxon>
        <taxon>Mollusca</taxon>
        <taxon>Bivalvia</taxon>
        <taxon>Autobranchia</taxon>
        <taxon>Heteroconchia</taxon>
        <taxon>Euheterodonta</taxon>
        <taxon>Imparidentia</taxon>
        <taxon>Neoheterodontei</taxon>
        <taxon>Myida</taxon>
        <taxon>Dreissenoidea</taxon>
        <taxon>Dreissenidae</taxon>
        <taxon>Dreissena</taxon>
    </lineage>
</organism>
<evidence type="ECO:0000256" key="2">
    <source>
        <dbReference type="PIRSR" id="PIRSR602401-1"/>
    </source>
</evidence>
<reference evidence="4" key="2">
    <citation type="submission" date="2020-11" db="EMBL/GenBank/DDBJ databases">
        <authorList>
            <person name="McCartney M.A."/>
            <person name="Auch B."/>
            <person name="Kono T."/>
            <person name="Mallez S."/>
            <person name="Becker A."/>
            <person name="Gohl D.M."/>
            <person name="Silverstein K.A.T."/>
            <person name="Koren S."/>
            <person name="Bechman K.B."/>
            <person name="Herman A."/>
            <person name="Abrahante J.E."/>
            <person name="Garbe J."/>
        </authorList>
    </citation>
    <scope>NUCLEOTIDE SEQUENCE</scope>
    <source>
        <strain evidence="4">Duluth1</strain>
        <tissue evidence="4">Whole animal</tissue>
    </source>
</reference>
<keyword evidence="3" id="KW-0560">Oxidoreductase</keyword>
<dbReference type="EMBL" id="JAIWYP010000011">
    <property type="protein sequence ID" value="KAH3736476.1"/>
    <property type="molecule type" value="Genomic_DNA"/>
</dbReference>
<evidence type="ECO:0000256" key="3">
    <source>
        <dbReference type="RuleBase" id="RU000461"/>
    </source>
</evidence>
<dbReference type="PRINTS" id="PR00463">
    <property type="entry name" value="EP450I"/>
</dbReference>
<dbReference type="GO" id="GO:0005506">
    <property type="term" value="F:iron ion binding"/>
    <property type="evidence" value="ECO:0007669"/>
    <property type="project" value="InterPro"/>
</dbReference>
<dbReference type="GO" id="GO:0016705">
    <property type="term" value="F:oxidoreductase activity, acting on paired donors, with incorporation or reduction of molecular oxygen"/>
    <property type="evidence" value="ECO:0007669"/>
    <property type="project" value="InterPro"/>
</dbReference>